<organism evidence="1 2">
    <name type="scientific">Acinetobacter pittii</name>
    <name type="common">Acinetobacter genomosp. 3</name>
    <dbReference type="NCBI Taxonomy" id="48296"/>
    <lineage>
        <taxon>Bacteria</taxon>
        <taxon>Pseudomonadati</taxon>
        <taxon>Pseudomonadota</taxon>
        <taxon>Gammaproteobacteria</taxon>
        <taxon>Moraxellales</taxon>
        <taxon>Moraxellaceae</taxon>
        <taxon>Acinetobacter</taxon>
        <taxon>Acinetobacter calcoaceticus/baumannii complex</taxon>
    </lineage>
</organism>
<dbReference type="Proteomes" id="UP000317717">
    <property type="component" value="Unassembled WGS sequence"/>
</dbReference>
<evidence type="ECO:0000313" key="2">
    <source>
        <dbReference type="Proteomes" id="UP000317717"/>
    </source>
</evidence>
<proteinExistence type="predicted"/>
<dbReference type="EMBL" id="BJLJ01000015">
    <property type="protein sequence ID" value="GEA69051.1"/>
    <property type="molecule type" value="Genomic_DNA"/>
</dbReference>
<sequence>MIDHAFIILSLEQWDCSKLQNIVFAVSQAISVDERNTIEGRDLKVMDEL</sequence>
<comment type="caution">
    <text evidence="1">The sequence shown here is derived from an EMBL/GenBank/DDBJ whole genome shotgun (WGS) entry which is preliminary data.</text>
</comment>
<reference evidence="1 2" key="1">
    <citation type="submission" date="2019-06" db="EMBL/GenBank/DDBJ databases">
        <title>Whole genome shotgun sequence of Acinetobacter pittii NBRC 110514.</title>
        <authorList>
            <person name="Hosoyama A."/>
            <person name="Uohara A."/>
            <person name="Ohji S."/>
            <person name="Ichikawa N."/>
        </authorList>
    </citation>
    <scope>NUCLEOTIDE SEQUENCE [LARGE SCALE GENOMIC DNA]</scope>
    <source>
        <strain evidence="1 2">NBRC 110514</strain>
    </source>
</reference>
<name>A0A4Y3JAQ5_ACIPI</name>
<evidence type="ECO:0000313" key="1">
    <source>
        <dbReference type="EMBL" id="GEA69051.1"/>
    </source>
</evidence>
<gene>
    <name evidence="1" type="ORF">PA3_32090</name>
</gene>
<accession>A0A4Y3JAQ5</accession>
<dbReference type="AlphaFoldDB" id="A0A4Y3JAQ5"/>
<protein>
    <submittedName>
        <fullName evidence="1">Uncharacterized protein</fullName>
    </submittedName>
</protein>